<dbReference type="InterPro" id="IPR029063">
    <property type="entry name" value="SAM-dependent_MTases_sf"/>
</dbReference>
<protein>
    <recommendedName>
        <fullName evidence="1">peptide chain release factor N(5)-glutamine methyltransferase</fullName>
        <ecNumber evidence="1">2.1.1.297</ecNumber>
    </recommendedName>
</protein>
<dbReference type="InterPro" id="IPR050320">
    <property type="entry name" value="N5-glutamine_MTase"/>
</dbReference>
<evidence type="ECO:0000256" key="2">
    <source>
        <dbReference type="ARBA" id="ARBA00022603"/>
    </source>
</evidence>
<dbReference type="InterPro" id="IPR040758">
    <property type="entry name" value="PrmC_N"/>
</dbReference>
<name>E6PPD8_9ZZZZ</name>
<dbReference type="GO" id="GO:0032259">
    <property type="term" value="P:methylation"/>
    <property type="evidence" value="ECO:0007669"/>
    <property type="project" value="UniProtKB-KW"/>
</dbReference>
<dbReference type="Pfam" id="PF17827">
    <property type="entry name" value="PrmC_N"/>
    <property type="match status" value="1"/>
</dbReference>
<dbReference type="PANTHER" id="PTHR18895">
    <property type="entry name" value="HEMK METHYLTRANSFERASE"/>
    <property type="match status" value="1"/>
</dbReference>
<proteinExistence type="predicted"/>
<evidence type="ECO:0000256" key="5">
    <source>
        <dbReference type="ARBA" id="ARBA00048391"/>
    </source>
</evidence>
<dbReference type="PANTHER" id="PTHR18895:SF74">
    <property type="entry name" value="MTRF1L RELEASE FACTOR GLUTAMINE METHYLTRANSFERASE"/>
    <property type="match status" value="1"/>
</dbReference>
<dbReference type="InterPro" id="IPR019874">
    <property type="entry name" value="RF_methyltr_PrmC"/>
</dbReference>
<dbReference type="AlphaFoldDB" id="E6PPD8"/>
<comment type="caution">
    <text evidence="8">The sequence shown here is derived from an EMBL/GenBank/DDBJ whole genome shotgun (WGS) entry which is preliminary data.</text>
</comment>
<keyword evidence="2 8" id="KW-0489">Methyltransferase</keyword>
<dbReference type="Gene3D" id="1.10.8.10">
    <property type="entry name" value="DNA helicase RuvA subunit, C-terminal domain"/>
    <property type="match status" value="1"/>
</dbReference>
<gene>
    <name evidence="8" type="ORF">CARN2_2506</name>
</gene>
<dbReference type="InterPro" id="IPR007848">
    <property type="entry name" value="Small_mtfrase_dom"/>
</dbReference>
<keyword evidence="3 8" id="KW-0808">Transferase</keyword>
<dbReference type="SUPFAM" id="SSF53335">
    <property type="entry name" value="S-adenosyl-L-methionine-dependent methyltransferases"/>
    <property type="match status" value="1"/>
</dbReference>
<dbReference type="EMBL" id="CABM01000031">
    <property type="protein sequence ID" value="CBH96790.1"/>
    <property type="molecule type" value="Genomic_DNA"/>
</dbReference>
<dbReference type="InterPro" id="IPR004556">
    <property type="entry name" value="HemK-like"/>
</dbReference>
<dbReference type="EC" id="2.1.1.297" evidence="1"/>
<reference evidence="8" key="1">
    <citation type="submission" date="2009-10" db="EMBL/GenBank/DDBJ databases">
        <title>Diversity of trophic interactions inside an arsenic-rich microbial ecosystem.</title>
        <authorList>
            <person name="Bertin P.N."/>
            <person name="Heinrich-Salmeron A."/>
            <person name="Pelletier E."/>
            <person name="Goulhen-Chollet F."/>
            <person name="Arsene-Ploetze F."/>
            <person name="Gallien S."/>
            <person name="Calteau A."/>
            <person name="Vallenet D."/>
            <person name="Casiot C."/>
            <person name="Chane-Woon-Ming B."/>
            <person name="Giloteaux L."/>
            <person name="Barakat M."/>
            <person name="Bonnefoy V."/>
            <person name="Bruneel O."/>
            <person name="Chandler M."/>
            <person name="Cleiss J."/>
            <person name="Duran R."/>
            <person name="Elbaz-Poulichet F."/>
            <person name="Fonknechten N."/>
            <person name="Lauga B."/>
            <person name="Mornico D."/>
            <person name="Ortet P."/>
            <person name="Schaeffer C."/>
            <person name="Siguier P."/>
            <person name="Alexander Thil Smith A."/>
            <person name="Van Dorsselaer A."/>
            <person name="Weissenbach J."/>
            <person name="Medigue C."/>
            <person name="Le Paslier D."/>
        </authorList>
    </citation>
    <scope>NUCLEOTIDE SEQUENCE</scope>
</reference>
<evidence type="ECO:0000259" key="6">
    <source>
        <dbReference type="Pfam" id="PF05175"/>
    </source>
</evidence>
<feature type="domain" description="Release factor glutamine methyltransferase N-terminal" evidence="7">
    <location>
        <begin position="76"/>
        <end position="103"/>
    </location>
</feature>
<evidence type="ECO:0000256" key="3">
    <source>
        <dbReference type="ARBA" id="ARBA00022679"/>
    </source>
</evidence>
<sequence>MNTRQLPTATNSANHRHDAVLLGADYAERLHHLEQALSTLPDKPEETPNSCLRALWHMAGGSALSVAAAHDQALPALDAAQLTALDALIARRLQGVPVAYLTGCQRFMGLDLLAGPEALIPRRETEMLGVAALAKLREMAPWRGAAQVIDVCCGSGNLALALAAAEPMATVHGADLSAEAIALAGRNVALQELGERVALHTGDLLAPFHAPEFQGHIDLIVSAPPYISTAKLDTMPAEIIGHEPALAFDGGPFGVSILMRLMRESPALLRAGGWLGIEVGLGQGSAMQQMLRKNASFDAVETVCDASGQIRVLLARKRDMATANANDRG</sequence>
<feature type="domain" description="Methyltransferase small" evidence="6">
    <location>
        <begin position="145"/>
        <end position="234"/>
    </location>
</feature>
<evidence type="ECO:0000256" key="1">
    <source>
        <dbReference type="ARBA" id="ARBA00012771"/>
    </source>
</evidence>
<keyword evidence="4" id="KW-0949">S-adenosyl-L-methionine</keyword>
<dbReference type="NCBIfam" id="TIGR03534">
    <property type="entry name" value="RF_mod_PrmC"/>
    <property type="match status" value="1"/>
</dbReference>
<dbReference type="CDD" id="cd02440">
    <property type="entry name" value="AdoMet_MTases"/>
    <property type="match status" value="1"/>
</dbReference>
<dbReference type="NCBIfam" id="TIGR00536">
    <property type="entry name" value="hemK_fam"/>
    <property type="match status" value="1"/>
</dbReference>
<evidence type="ECO:0000259" key="7">
    <source>
        <dbReference type="Pfam" id="PF17827"/>
    </source>
</evidence>
<organism evidence="8">
    <name type="scientific">mine drainage metagenome</name>
    <dbReference type="NCBI Taxonomy" id="410659"/>
    <lineage>
        <taxon>unclassified sequences</taxon>
        <taxon>metagenomes</taxon>
        <taxon>ecological metagenomes</taxon>
    </lineage>
</organism>
<comment type="catalytic activity">
    <reaction evidence="5">
        <text>L-glutaminyl-[peptide chain release factor] + S-adenosyl-L-methionine = N(5)-methyl-L-glutaminyl-[peptide chain release factor] + S-adenosyl-L-homocysteine + H(+)</text>
        <dbReference type="Rhea" id="RHEA:42896"/>
        <dbReference type="Rhea" id="RHEA-COMP:10271"/>
        <dbReference type="Rhea" id="RHEA-COMP:10272"/>
        <dbReference type="ChEBI" id="CHEBI:15378"/>
        <dbReference type="ChEBI" id="CHEBI:30011"/>
        <dbReference type="ChEBI" id="CHEBI:57856"/>
        <dbReference type="ChEBI" id="CHEBI:59789"/>
        <dbReference type="ChEBI" id="CHEBI:61891"/>
        <dbReference type="EC" id="2.1.1.297"/>
    </reaction>
</comment>
<dbReference type="GO" id="GO:0102559">
    <property type="term" value="F:peptide chain release factor N(5)-glutamine methyltransferase activity"/>
    <property type="evidence" value="ECO:0007669"/>
    <property type="project" value="UniProtKB-EC"/>
</dbReference>
<dbReference type="Pfam" id="PF05175">
    <property type="entry name" value="MTS"/>
    <property type="match status" value="1"/>
</dbReference>
<evidence type="ECO:0000313" key="8">
    <source>
        <dbReference type="EMBL" id="CBH96790.1"/>
    </source>
</evidence>
<evidence type="ECO:0000256" key="4">
    <source>
        <dbReference type="ARBA" id="ARBA00022691"/>
    </source>
</evidence>
<dbReference type="Gene3D" id="3.40.50.150">
    <property type="entry name" value="Vaccinia Virus protein VP39"/>
    <property type="match status" value="1"/>
</dbReference>
<accession>E6PPD8</accession>